<reference evidence="3 4" key="1">
    <citation type="submission" date="2020-10" db="EMBL/GenBank/DDBJ databases">
        <title>ChiBAC.</title>
        <authorList>
            <person name="Zenner C."/>
            <person name="Hitch T.C.A."/>
            <person name="Clavel T."/>
        </authorList>
    </citation>
    <scope>NUCLEOTIDE SEQUENCE [LARGE SCALE GENOMIC DNA]</scope>
    <source>
        <strain evidence="3 4">DSM 107456</strain>
    </source>
</reference>
<dbReference type="InterPro" id="IPR052196">
    <property type="entry name" value="Bact_Kbp"/>
</dbReference>
<dbReference type="PANTHER" id="PTHR34700">
    <property type="entry name" value="POTASSIUM BINDING PROTEIN KBP"/>
    <property type="match status" value="1"/>
</dbReference>
<evidence type="ECO:0000259" key="2">
    <source>
        <dbReference type="PROSITE" id="PS51782"/>
    </source>
</evidence>
<dbReference type="Pfam" id="PF01476">
    <property type="entry name" value="LysM"/>
    <property type="match status" value="1"/>
</dbReference>
<dbReference type="EMBL" id="JADCKF010000008">
    <property type="protein sequence ID" value="MBE5056221.1"/>
    <property type="molecule type" value="Genomic_DNA"/>
</dbReference>
<name>A0ABR9RBZ8_9FIRM</name>
<evidence type="ECO:0000313" key="3">
    <source>
        <dbReference type="EMBL" id="MBE5056221.1"/>
    </source>
</evidence>
<accession>A0ABR9RBZ8</accession>
<protein>
    <submittedName>
        <fullName evidence="3">LysM peptidoglycan-binding domain-containing protein</fullName>
    </submittedName>
</protein>
<dbReference type="PROSITE" id="PS51782">
    <property type="entry name" value="LYSM"/>
    <property type="match status" value="1"/>
</dbReference>
<comment type="caution">
    <text evidence="3">The sequence shown here is derived from an EMBL/GenBank/DDBJ whole genome shotgun (WGS) entry which is preliminary data.</text>
</comment>
<dbReference type="CDD" id="cd00118">
    <property type="entry name" value="LysM"/>
    <property type="match status" value="1"/>
</dbReference>
<feature type="region of interest" description="Disordered" evidence="1">
    <location>
        <begin position="139"/>
        <end position="159"/>
    </location>
</feature>
<evidence type="ECO:0000313" key="4">
    <source>
        <dbReference type="Proteomes" id="UP000806211"/>
    </source>
</evidence>
<sequence length="246" mass="26501">MRRILSFLDEAAGRELILPVTPPSYTWDRGNRVETIQLDQIGEVNLPGATMMGSCTLEVILPARLYSFCNPGTIPNPYIYLEQLERWSDAGTPVRFLVSGTPTNALVLLETTPYGERDGTNDLYVTLNLRQYRKPQVPVLSASGGGETSRSSSTGAAQQRTYTVAKGDTLWGIAKKFYGDGSQYTRIAAANSTTVKNPNLIYPGQVLTIPASGDLPSPMPASTSVATANATKSTYAAATGTWKLSL</sequence>
<dbReference type="PANTHER" id="PTHR34700:SF4">
    <property type="entry name" value="PHAGE-LIKE ELEMENT PBSX PROTEIN XKDP"/>
    <property type="match status" value="1"/>
</dbReference>
<proteinExistence type="predicted"/>
<dbReference type="RefSeq" id="WP_193537938.1">
    <property type="nucleotide sequence ID" value="NZ_JADCKF010000008.1"/>
</dbReference>
<dbReference type="Proteomes" id="UP000806211">
    <property type="component" value="Unassembled WGS sequence"/>
</dbReference>
<dbReference type="SMART" id="SM00257">
    <property type="entry name" value="LysM"/>
    <property type="match status" value="1"/>
</dbReference>
<dbReference type="SUPFAM" id="SSF54106">
    <property type="entry name" value="LysM domain"/>
    <property type="match status" value="1"/>
</dbReference>
<dbReference type="Gene3D" id="3.10.350.10">
    <property type="entry name" value="LysM domain"/>
    <property type="match status" value="1"/>
</dbReference>
<evidence type="ECO:0000256" key="1">
    <source>
        <dbReference type="SAM" id="MobiDB-lite"/>
    </source>
</evidence>
<gene>
    <name evidence="3" type="ORF">INF37_09450</name>
</gene>
<organism evidence="3 4">
    <name type="scientific">Pseudoflavonifractor gallinarum</name>
    <dbReference type="NCBI Taxonomy" id="2779352"/>
    <lineage>
        <taxon>Bacteria</taxon>
        <taxon>Bacillati</taxon>
        <taxon>Bacillota</taxon>
        <taxon>Clostridia</taxon>
        <taxon>Eubacteriales</taxon>
        <taxon>Oscillospiraceae</taxon>
        <taxon>Pseudoflavonifractor</taxon>
    </lineage>
</organism>
<dbReference type="InterPro" id="IPR018392">
    <property type="entry name" value="LysM"/>
</dbReference>
<dbReference type="InterPro" id="IPR036779">
    <property type="entry name" value="LysM_dom_sf"/>
</dbReference>
<feature type="compositionally biased region" description="Low complexity" evidence="1">
    <location>
        <begin position="148"/>
        <end position="157"/>
    </location>
</feature>
<keyword evidence="4" id="KW-1185">Reference proteome</keyword>
<feature type="domain" description="LysM" evidence="2">
    <location>
        <begin position="160"/>
        <end position="209"/>
    </location>
</feature>